<feature type="compositionally biased region" description="Basic and acidic residues" evidence="1">
    <location>
        <begin position="96"/>
        <end position="110"/>
    </location>
</feature>
<comment type="caution">
    <text evidence="3">The sequence shown here is derived from an EMBL/GenBank/DDBJ whole genome shotgun (WGS) entry which is preliminary data.</text>
</comment>
<dbReference type="Proteomes" id="UP000772196">
    <property type="component" value="Unassembled WGS sequence"/>
</dbReference>
<proteinExistence type="predicted"/>
<protein>
    <submittedName>
        <fullName evidence="3">Helix-turn-helix transcriptional regulator</fullName>
    </submittedName>
</protein>
<dbReference type="Pfam" id="PF13560">
    <property type="entry name" value="HTH_31"/>
    <property type="match status" value="1"/>
</dbReference>
<dbReference type="Gene3D" id="1.10.260.40">
    <property type="entry name" value="lambda repressor-like DNA-binding domains"/>
    <property type="match status" value="1"/>
</dbReference>
<evidence type="ECO:0000256" key="1">
    <source>
        <dbReference type="SAM" id="MobiDB-lite"/>
    </source>
</evidence>
<name>A0ABX1H219_9ACTN</name>
<feature type="region of interest" description="Disordered" evidence="1">
    <location>
        <begin position="128"/>
        <end position="147"/>
    </location>
</feature>
<evidence type="ECO:0000313" key="3">
    <source>
        <dbReference type="EMBL" id="NKI42416.1"/>
    </source>
</evidence>
<feature type="region of interest" description="Disordered" evidence="1">
    <location>
        <begin position="96"/>
        <end position="123"/>
    </location>
</feature>
<feature type="domain" description="HTH cro/C1-type" evidence="2">
    <location>
        <begin position="28"/>
        <end position="81"/>
    </location>
</feature>
<sequence>MPVSDATPRRTTGRRPVPAGWAEFGELLRHHRRRAGLTQSQLGARVGYHHSLISKWESGQRELAAPLVDRLDAALGAGGALRAAEERLRAAEERLRTAGERLRGPEEGLRAGEGQQRAEGQLDSAEGQLWVGRDGPPAARSAPGPLPAPGVFGGAGLGGALLGGTLPGGPGSRGGSGGRSGGGGLPLPAGLADDWPSRLPVGGTPCPLHGPADCAVPEAAALPQLVDSVLRAARTPPLPEDPDLLHALTALLNHCAKADSAPLPSAQLGFVEQLLRALVAWGAGIGEAGRTPYAQLRLATHYAQTAGRLRLHRGQTGLAMLWFSHGLRWAEASGDAAAHAVLLTDVCTLSRLEGDPATSLAHAEALNALVGTGQLADGGRHWRILLSHLYQARALAQLGAASGTAAQLALARRWFARLDADDLAEVPWLGGSQGELFVQSAFAGAHRDLAAAGGRGPAARQAVRAAEHALRLAPDRTQPVHLLLSLRLADSRACAGDAHGALATLTPVLGAAARSGRLLVTAELTGLHRRLASRWPQLPEVRDLRDRLRAEESPTAPVRG</sequence>
<accession>A0ABX1H219</accession>
<dbReference type="CDD" id="cd00093">
    <property type="entry name" value="HTH_XRE"/>
    <property type="match status" value="1"/>
</dbReference>
<organism evidence="3 4">
    <name type="scientific">Streptomyces physcomitrii</name>
    <dbReference type="NCBI Taxonomy" id="2724184"/>
    <lineage>
        <taxon>Bacteria</taxon>
        <taxon>Bacillati</taxon>
        <taxon>Actinomycetota</taxon>
        <taxon>Actinomycetes</taxon>
        <taxon>Kitasatosporales</taxon>
        <taxon>Streptomycetaceae</taxon>
        <taxon>Streptomyces</taxon>
    </lineage>
</organism>
<dbReference type="SUPFAM" id="SSF47413">
    <property type="entry name" value="lambda repressor-like DNA-binding domains"/>
    <property type="match status" value="1"/>
</dbReference>
<dbReference type="EMBL" id="JAAWWP010000007">
    <property type="protein sequence ID" value="NKI42416.1"/>
    <property type="molecule type" value="Genomic_DNA"/>
</dbReference>
<gene>
    <name evidence="3" type="ORF">HFV08_14455</name>
</gene>
<dbReference type="RefSeq" id="WP_168539479.1">
    <property type="nucleotide sequence ID" value="NZ_JAAWWP010000007.1"/>
</dbReference>
<dbReference type="SMART" id="SM00530">
    <property type="entry name" value="HTH_XRE"/>
    <property type="match status" value="1"/>
</dbReference>
<evidence type="ECO:0000313" key="4">
    <source>
        <dbReference type="Proteomes" id="UP000772196"/>
    </source>
</evidence>
<dbReference type="PROSITE" id="PS50943">
    <property type="entry name" value="HTH_CROC1"/>
    <property type="match status" value="1"/>
</dbReference>
<feature type="region of interest" description="Disordered" evidence="1">
    <location>
        <begin position="163"/>
        <end position="194"/>
    </location>
</feature>
<dbReference type="InterPro" id="IPR001387">
    <property type="entry name" value="Cro/C1-type_HTH"/>
</dbReference>
<feature type="compositionally biased region" description="Gly residues" evidence="1">
    <location>
        <begin position="163"/>
        <end position="185"/>
    </location>
</feature>
<evidence type="ECO:0000259" key="2">
    <source>
        <dbReference type="PROSITE" id="PS50943"/>
    </source>
</evidence>
<dbReference type="InterPro" id="IPR010982">
    <property type="entry name" value="Lambda_DNA-bd_dom_sf"/>
</dbReference>
<keyword evidence="4" id="KW-1185">Reference proteome</keyword>
<reference evidence="3 4" key="1">
    <citation type="submission" date="2020-04" db="EMBL/GenBank/DDBJ databases">
        <title>Phylogenetic Diversity and Antibacterial Activity against Ralstonia solanacearum of Endophytic Actinomycete Isolated from Moss.</title>
        <authorList>
            <person name="Zhuang X."/>
        </authorList>
    </citation>
    <scope>NUCLEOTIDE SEQUENCE [LARGE SCALE GENOMIC DNA]</scope>
    <source>
        <strain evidence="3 4">LD120</strain>
    </source>
</reference>